<evidence type="ECO:0000313" key="3">
    <source>
        <dbReference type="Proteomes" id="UP000240621"/>
    </source>
</evidence>
<gene>
    <name evidence="2" type="ORF">CLV93_10940</name>
    <name evidence="1" type="ORF">JCM18694_13390</name>
</gene>
<keyword evidence="4" id="KW-1185">Reference proteome</keyword>
<name>A0A2P8C8Z6_9BACT</name>
<dbReference type="Proteomes" id="UP000396862">
    <property type="component" value="Unassembled WGS sequence"/>
</dbReference>
<proteinExistence type="predicted"/>
<dbReference type="OrthoDB" id="9786424at2"/>
<dbReference type="EMBL" id="BLAU01000001">
    <property type="protein sequence ID" value="GET21093.1"/>
    <property type="molecule type" value="Genomic_DNA"/>
</dbReference>
<dbReference type="Pfam" id="PF02810">
    <property type="entry name" value="SEC-C"/>
    <property type="match status" value="1"/>
</dbReference>
<evidence type="ECO:0000313" key="2">
    <source>
        <dbReference type="EMBL" id="PSK81437.1"/>
    </source>
</evidence>
<comment type="caution">
    <text evidence="2">The sequence shown here is derived from an EMBL/GenBank/DDBJ whole genome shotgun (WGS) entry which is preliminary data.</text>
</comment>
<dbReference type="AlphaFoldDB" id="A0A2P8C8Z6"/>
<evidence type="ECO:0000313" key="4">
    <source>
        <dbReference type="Proteomes" id="UP000396862"/>
    </source>
</evidence>
<sequence length="281" mass="32146">MTTQEALAILHKTQDGIPFDALDFLYRQPTGKELEEKIIFHLEHAYDEALMLKKNGQFSNLPLWYAILAEAHATRKMADAVVKLFTTPDAPDWDILNEQGLYLVGLLAEKFPEVIDTFLDAIAKEVKEEHETPYLFLYECLAFADNTHAKKVSALLKDKKTKWRELLAVQAAEAGMTECEPALQAFYEEYEQHTQTGTEENRIRVEIAYALEVLKKGEKHPNSYYLQRGEWKNHYQQLAPLFETEKPMLAGITSNVGRNDLCPCGSGKKYKHCCMKKIQGN</sequence>
<dbReference type="SUPFAM" id="SSF103642">
    <property type="entry name" value="Sec-C motif"/>
    <property type="match status" value="1"/>
</dbReference>
<reference evidence="1 4" key="2">
    <citation type="submission" date="2019-10" db="EMBL/GenBank/DDBJ databases">
        <title>Prolixibacter strains distinguished by the presence of nitrate reductase genes were adept at nitrate-dependent anaerobic corrosion of metallic iron and carbon steel.</title>
        <authorList>
            <person name="Iino T."/>
            <person name="Shono N."/>
            <person name="Ito K."/>
            <person name="Nakamura R."/>
            <person name="Sueoka K."/>
            <person name="Harayama S."/>
            <person name="Ohkuma M."/>
        </authorList>
    </citation>
    <scope>NUCLEOTIDE SEQUENCE [LARGE SCALE GENOMIC DNA]</scope>
    <source>
        <strain evidence="1 4">MIC1-1</strain>
    </source>
</reference>
<dbReference type="RefSeq" id="WP_106543120.1">
    <property type="nucleotide sequence ID" value="NZ_BLAU01000001.1"/>
</dbReference>
<accession>A0A2P8C8Z6</accession>
<dbReference type="Gene3D" id="3.10.450.50">
    <property type="match status" value="1"/>
</dbReference>
<organism evidence="2 3">
    <name type="scientific">Prolixibacter denitrificans</name>
    <dbReference type="NCBI Taxonomy" id="1541063"/>
    <lineage>
        <taxon>Bacteria</taxon>
        <taxon>Pseudomonadati</taxon>
        <taxon>Bacteroidota</taxon>
        <taxon>Bacteroidia</taxon>
        <taxon>Marinilabiliales</taxon>
        <taxon>Prolixibacteraceae</taxon>
        <taxon>Prolixibacter</taxon>
    </lineage>
</organism>
<reference evidence="2 3" key="1">
    <citation type="submission" date="2018-03" db="EMBL/GenBank/DDBJ databases">
        <title>Genomic Encyclopedia of Archaeal and Bacterial Type Strains, Phase II (KMG-II): from individual species to whole genera.</title>
        <authorList>
            <person name="Goeker M."/>
        </authorList>
    </citation>
    <scope>NUCLEOTIDE SEQUENCE [LARGE SCALE GENOMIC DNA]</scope>
    <source>
        <strain evidence="2 3">DSM 27267</strain>
    </source>
</reference>
<dbReference type="Proteomes" id="UP000240621">
    <property type="component" value="Unassembled WGS sequence"/>
</dbReference>
<evidence type="ECO:0000313" key="1">
    <source>
        <dbReference type="EMBL" id="GET21093.1"/>
    </source>
</evidence>
<protein>
    <submittedName>
        <fullName evidence="2">SEC-C motif-containing protein</fullName>
    </submittedName>
</protein>
<dbReference type="EMBL" id="PYGC01000009">
    <property type="protein sequence ID" value="PSK81437.1"/>
    <property type="molecule type" value="Genomic_DNA"/>
</dbReference>
<dbReference type="InterPro" id="IPR004027">
    <property type="entry name" value="SEC_C_motif"/>
</dbReference>